<proteinExistence type="predicted"/>
<reference evidence="1 2" key="1">
    <citation type="journal article" date="2019" name="Int. J. Syst. Evol. Microbiol.">
        <title>The Global Catalogue of Microorganisms (GCM) 10K type strain sequencing project: providing services to taxonomists for standard genome sequencing and annotation.</title>
        <authorList>
            <consortium name="The Broad Institute Genomics Platform"/>
            <consortium name="The Broad Institute Genome Sequencing Center for Infectious Disease"/>
            <person name="Wu L."/>
            <person name="Ma J."/>
        </authorList>
    </citation>
    <scope>NUCLEOTIDE SEQUENCE [LARGE SCALE GENOMIC DNA]</scope>
    <source>
        <strain evidence="1 2">CGMCC 1.12285</strain>
    </source>
</reference>
<name>A0ABD6B9I3_9EURY</name>
<organism evidence="1 2">
    <name type="scientific">Halolamina salina</name>
    <dbReference type="NCBI Taxonomy" id="1220023"/>
    <lineage>
        <taxon>Archaea</taxon>
        <taxon>Methanobacteriati</taxon>
        <taxon>Methanobacteriota</taxon>
        <taxon>Stenosarchaea group</taxon>
        <taxon>Halobacteria</taxon>
        <taxon>Halobacteriales</taxon>
        <taxon>Haloferacaceae</taxon>
    </lineage>
</organism>
<gene>
    <name evidence="1" type="ORF">ACFR9S_14925</name>
</gene>
<dbReference type="RefSeq" id="WP_379732450.1">
    <property type="nucleotide sequence ID" value="NZ_JBHSWZ010000309.1"/>
</dbReference>
<keyword evidence="2" id="KW-1185">Reference proteome</keyword>
<evidence type="ECO:0000313" key="1">
    <source>
        <dbReference type="EMBL" id="MFD1527575.1"/>
    </source>
</evidence>
<protein>
    <submittedName>
        <fullName evidence="1">Uncharacterized protein</fullName>
    </submittedName>
</protein>
<dbReference type="Pfam" id="PF24366">
    <property type="entry name" value="DUF7522"/>
    <property type="match status" value="1"/>
</dbReference>
<comment type="caution">
    <text evidence="1">The sequence shown here is derived from an EMBL/GenBank/DDBJ whole genome shotgun (WGS) entry which is preliminary data.</text>
</comment>
<dbReference type="AlphaFoldDB" id="A0ABD6B9I3"/>
<sequence length="125" mass="14084">MNERYQGLVRLVQEQAGENFRSAFRYDEDDWTALYVREDLATPDLQQAVPALARRARDAEPLIRERDYQGLGPQQASISLHAKAVLIHFREGEDAGVIVTLDKDVARNLADFVARCEGILEPSAD</sequence>
<accession>A0ABD6B9I3</accession>
<dbReference type="EMBL" id="JBHUDH010000225">
    <property type="protein sequence ID" value="MFD1527575.1"/>
    <property type="molecule type" value="Genomic_DNA"/>
</dbReference>
<evidence type="ECO:0000313" key="2">
    <source>
        <dbReference type="Proteomes" id="UP001597111"/>
    </source>
</evidence>
<dbReference type="InterPro" id="IPR055944">
    <property type="entry name" value="DUF7522"/>
</dbReference>
<dbReference type="Proteomes" id="UP001597111">
    <property type="component" value="Unassembled WGS sequence"/>
</dbReference>